<dbReference type="RefSeq" id="WP_186841232.1">
    <property type="nucleotide sequence ID" value="NZ_WJBC01000002.1"/>
</dbReference>
<dbReference type="SUPFAM" id="SSF110921">
    <property type="entry name" value="2-isopropylmalate synthase LeuA, allosteric (dimerisation) domain"/>
    <property type="match status" value="1"/>
</dbReference>
<keyword evidence="1" id="KW-0808">Transferase</keyword>
<comment type="caution">
    <text evidence="3">The sequence shown here is derived from an EMBL/GenBank/DDBJ whole genome shotgun (WGS) entry which is preliminary data.</text>
</comment>
<proteinExistence type="predicted"/>
<dbReference type="Gene3D" id="3.30.160.270">
    <property type="match status" value="1"/>
</dbReference>
<keyword evidence="4" id="KW-1185">Reference proteome</keyword>
<protein>
    <recommendedName>
        <fullName evidence="2">2-isopropylmalate synthase LeuA allosteric (dimerisation) domain-containing protein</fullName>
    </recommendedName>
</protein>
<dbReference type="InterPro" id="IPR013709">
    <property type="entry name" value="2-isopropylmalate_synth_dimer"/>
</dbReference>
<organism evidence="3 4">
    <name type="scientific">Acetobacterium fimetarium</name>
    <dbReference type="NCBI Taxonomy" id="52691"/>
    <lineage>
        <taxon>Bacteria</taxon>
        <taxon>Bacillati</taxon>
        <taxon>Bacillota</taxon>
        <taxon>Clostridia</taxon>
        <taxon>Eubacteriales</taxon>
        <taxon>Eubacteriaceae</taxon>
        <taxon>Acetobacterium</taxon>
    </lineage>
</organism>
<sequence>MVAQPDLCFCGFGIADLAITAAIGTPIELVEYRINSLSRGKGSLGKVTTQICVHDKRYQGKAIETDVMRASALALINAVNKMVLDEATLVKQP</sequence>
<evidence type="ECO:0000259" key="2">
    <source>
        <dbReference type="SMART" id="SM00917"/>
    </source>
</evidence>
<evidence type="ECO:0000313" key="3">
    <source>
        <dbReference type="EMBL" id="MBC3803323.1"/>
    </source>
</evidence>
<dbReference type="InterPro" id="IPR036230">
    <property type="entry name" value="LeuA_allosteric_dom_sf"/>
</dbReference>
<dbReference type="EMBL" id="WJBC01000002">
    <property type="protein sequence ID" value="MBC3803323.1"/>
    <property type="molecule type" value="Genomic_DNA"/>
</dbReference>
<evidence type="ECO:0000313" key="4">
    <source>
        <dbReference type="Proteomes" id="UP000603234"/>
    </source>
</evidence>
<accession>A0ABR6WSH7</accession>
<name>A0ABR6WSH7_9FIRM</name>
<dbReference type="Pfam" id="PF08502">
    <property type="entry name" value="LeuA_dimer"/>
    <property type="match status" value="1"/>
</dbReference>
<gene>
    <name evidence="3" type="ORF">GH808_02545</name>
</gene>
<dbReference type="Proteomes" id="UP000603234">
    <property type="component" value="Unassembled WGS sequence"/>
</dbReference>
<evidence type="ECO:0000256" key="1">
    <source>
        <dbReference type="ARBA" id="ARBA00022679"/>
    </source>
</evidence>
<dbReference type="SMART" id="SM00917">
    <property type="entry name" value="LeuA_dimer"/>
    <property type="match status" value="1"/>
</dbReference>
<reference evidence="3 4" key="1">
    <citation type="journal article" date="2020" name="mSystems">
        <title>Defining Genomic and Predicted Metabolic Features of the Acetobacterium Genus.</title>
        <authorList>
            <person name="Ross D.E."/>
            <person name="Marshall C.W."/>
            <person name="Gulliver D."/>
            <person name="May H.D."/>
            <person name="Norman R.S."/>
        </authorList>
    </citation>
    <scope>NUCLEOTIDE SEQUENCE [LARGE SCALE GENOMIC DNA]</scope>
    <source>
        <strain evidence="3 4">DSM 8238</strain>
    </source>
</reference>
<feature type="domain" description="2-isopropylmalate synthase LeuA allosteric (dimerisation)" evidence="2">
    <location>
        <begin position="1"/>
        <end position="83"/>
    </location>
</feature>